<dbReference type="InterPro" id="IPR036465">
    <property type="entry name" value="vWFA_dom_sf"/>
</dbReference>
<feature type="domain" description="VWFA" evidence="1">
    <location>
        <begin position="52"/>
        <end position="282"/>
    </location>
</feature>
<dbReference type="RefSeq" id="XP_065663784.1">
    <property type="nucleotide sequence ID" value="XM_065807712.1"/>
</dbReference>
<dbReference type="Gene3D" id="3.40.50.410">
    <property type="entry name" value="von Willebrand factor, type A domain"/>
    <property type="match status" value="1"/>
</dbReference>
<proteinExistence type="predicted"/>
<dbReference type="SMART" id="SM00327">
    <property type="entry name" value="VWA"/>
    <property type="match status" value="1"/>
</dbReference>
<dbReference type="PANTHER" id="PTHR10579">
    <property type="entry name" value="CALCIUM-ACTIVATED CHLORIDE CHANNEL REGULATOR"/>
    <property type="match status" value="1"/>
</dbReference>
<dbReference type="InterPro" id="IPR051266">
    <property type="entry name" value="CLCR"/>
</dbReference>
<dbReference type="Pfam" id="PF00092">
    <property type="entry name" value="VWA"/>
    <property type="match status" value="1"/>
</dbReference>
<name>A0ABM4CPM0_HYDVU</name>
<evidence type="ECO:0000259" key="1">
    <source>
        <dbReference type="PROSITE" id="PS50234"/>
    </source>
</evidence>
<gene>
    <name evidence="3" type="primary">LOC100207867</name>
</gene>
<evidence type="ECO:0000313" key="3">
    <source>
        <dbReference type="RefSeq" id="XP_065663784.1"/>
    </source>
</evidence>
<dbReference type="Proteomes" id="UP001652625">
    <property type="component" value="Chromosome 10"/>
</dbReference>
<accession>A0ABM4CPM0</accession>
<reference evidence="3" key="1">
    <citation type="submission" date="2025-08" db="UniProtKB">
        <authorList>
            <consortium name="RefSeq"/>
        </authorList>
    </citation>
    <scope>IDENTIFICATION</scope>
</reference>
<sequence length="506" mass="56391">MNDKKLTIVCSTEYKDYSFKEKLDIWALISLKAPSLEMTLDEKEIGKRAPIDLVVVIDKSGSMAGEKLALVKKTLEFVVSQLNEKDRLCLVTFDTNVYLDFKLTPMTKDNKISTFKIIKDILHGSCTNLCGGLMKGLCQVINRADEEKNEVASVLLFTDGLANVGITETKGIIAAMKDPKTYDGPSSKLSEYSDLQTPHHEWLKKIYGDNKEESQTAKYTITNVGHKTADASIYTFGFGSDHNAQMLKEISDAGNGMYYFIENVDKIAEAFGQCLGGLLSTVAQGIQLEIMTENRVSIKKVHSNQPTEKQGSSIKINMGDLQSEESRDVVLELSVDPLGSPTDCQTLFNVKLNYFNVINECLESSNAVLTVLRPEKCEEHNKENSNVELDKQVLRINVTKAMNNAYEKAEEGDFSGAADVLQKQLSVLNSVSYRLAEDDQLQCMFADVAVCGKLTKKAGWFERGRKAVLNTLQQHERQRSSNLKSQSYVTNAQCLKRAAAKRFVFI</sequence>
<organism evidence="2 3">
    <name type="scientific">Hydra vulgaris</name>
    <name type="common">Hydra</name>
    <name type="synonym">Hydra attenuata</name>
    <dbReference type="NCBI Taxonomy" id="6087"/>
    <lineage>
        <taxon>Eukaryota</taxon>
        <taxon>Metazoa</taxon>
        <taxon>Cnidaria</taxon>
        <taxon>Hydrozoa</taxon>
        <taxon>Hydroidolina</taxon>
        <taxon>Anthoathecata</taxon>
        <taxon>Aplanulata</taxon>
        <taxon>Hydridae</taxon>
        <taxon>Hydra</taxon>
    </lineage>
</organism>
<keyword evidence="2" id="KW-1185">Reference proteome</keyword>
<evidence type="ECO:0000313" key="2">
    <source>
        <dbReference type="Proteomes" id="UP001652625"/>
    </source>
</evidence>
<protein>
    <submittedName>
        <fullName evidence="3">Uncharacterized protein LOC100207867 isoform X2</fullName>
    </submittedName>
</protein>
<dbReference type="InterPro" id="IPR002035">
    <property type="entry name" value="VWF_A"/>
</dbReference>
<dbReference type="SUPFAM" id="SSF53300">
    <property type="entry name" value="vWA-like"/>
    <property type="match status" value="1"/>
</dbReference>
<dbReference type="GeneID" id="100207867"/>
<dbReference type="PANTHER" id="PTHR10579:SF43">
    <property type="entry name" value="ZINC FINGER (C3HC4-TYPE RING FINGER) FAMILY PROTEIN"/>
    <property type="match status" value="1"/>
</dbReference>
<dbReference type="PROSITE" id="PS50234">
    <property type="entry name" value="VWFA"/>
    <property type="match status" value="1"/>
</dbReference>